<feature type="transmembrane region" description="Helical" evidence="7">
    <location>
        <begin position="54"/>
        <end position="76"/>
    </location>
</feature>
<evidence type="ECO:0000256" key="6">
    <source>
        <dbReference type="ARBA" id="ARBA00023136"/>
    </source>
</evidence>
<keyword evidence="3" id="KW-1003">Cell membrane</keyword>
<comment type="caution">
    <text evidence="8">The sequence shown here is derived from an EMBL/GenBank/DDBJ whole genome shotgun (WGS) entry which is preliminary data.</text>
</comment>
<dbReference type="Proteomes" id="UP000014155">
    <property type="component" value="Unassembled WGS sequence"/>
</dbReference>
<keyword evidence="4 7" id="KW-0812">Transmembrane</keyword>
<evidence type="ECO:0000256" key="3">
    <source>
        <dbReference type="ARBA" id="ARBA00022475"/>
    </source>
</evidence>
<dbReference type="PANTHER" id="PTHR43663:SF1">
    <property type="entry name" value="CHROMATE TRANSPORTER"/>
    <property type="match status" value="1"/>
</dbReference>
<keyword evidence="6 7" id="KW-0472">Membrane</keyword>
<dbReference type="GO" id="GO:0015109">
    <property type="term" value="F:chromate transmembrane transporter activity"/>
    <property type="evidence" value="ECO:0007669"/>
    <property type="project" value="InterPro"/>
</dbReference>
<dbReference type="AlphaFoldDB" id="S0FKH1"/>
<evidence type="ECO:0000256" key="5">
    <source>
        <dbReference type="ARBA" id="ARBA00022989"/>
    </source>
</evidence>
<gene>
    <name evidence="8" type="ORF">CTER_5371</name>
</gene>
<sequence>MLKAGLKQLIEIYMAFFKLGAVSFGGGYAIIPLIEQEVVENKKWLEREKIIDIFSVAQALPGAIAINASTFVGYSVAGIPGAIAALLGNVTPSVVTVMTLSVLFTRISGYPAVKSIFKAIYPVVVGLILYAAYKIGKTAINNLASVVIAAAAFAASLFLHLDPIPLIIAGIVCGLVVHWIKTLNCIKEKKKGREL</sequence>
<feature type="transmembrane region" description="Helical" evidence="7">
    <location>
        <begin position="164"/>
        <end position="183"/>
    </location>
</feature>
<feature type="transmembrane region" description="Helical" evidence="7">
    <location>
        <begin position="116"/>
        <end position="133"/>
    </location>
</feature>
<comment type="similarity">
    <text evidence="2">Belongs to the chromate ion transporter (CHR) (TC 2.A.51) family.</text>
</comment>
<evidence type="ECO:0000313" key="9">
    <source>
        <dbReference type="Proteomes" id="UP000014155"/>
    </source>
</evidence>
<accession>S0FKH1</accession>
<proteinExistence type="inferred from homology"/>
<name>S0FKH1_RUMCE</name>
<organism evidence="8 9">
    <name type="scientific">Ruminiclostridium cellobioparum subsp. termitidis CT1112</name>
    <dbReference type="NCBI Taxonomy" id="1195236"/>
    <lineage>
        <taxon>Bacteria</taxon>
        <taxon>Bacillati</taxon>
        <taxon>Bacillota</taxon>
        <taxon>Clostridia</taxon>
        <taxon>Eubacteriales</taxon>
        <taxon>Oscillospiraceae</taxon>
        <taxon>Ruminiclostridium</taxon>
    </lineage>
</organism>
<feature type="transmembrane region" description="Helical" evidence="7">
    <location>
        <begin position="83"/>
        <end position="104"/>
    </location>
</feature>
<comment type="subcellular location">
    <subcellularLocation>
        <location evidence="1">Cell membrane</location>
        <topology evidence="1">Multi-pass membrane protein</topology>
    </subcellularLocation>
</comment>
<evidence type="ECO:0000256" key="7">
    <source>
        <dbReference type="SAM" id="Phobius"/>
    </source>
</evidence>
<dbReference type="Pfam" id="PF02417">
    <property type="entry name" value="Chromate_transp"/>
    <property type="match status" value="1"/>
</dbReference>
<evidence type="ECO:0000313" key="8">
    <source>
        <dbReference type="EMBL" id="EMS69023.1"/>
    </source>
</evidence>
<evidence type="ECO:0000256" key="1">
    <source>
        <dbReference type="ARBA" id="ARBA00004651"/>
    </source>
</evidence>
<feature type="transmembrane region" description="Helical" evidence="7">
    <location>
        <begin position="140"/>
        <end position="158"/>
    </location>
</feature>
<keyword evidence="5 7" id="KW-1133">Transmembrane helix</keyword>
<evidence type="ECO:0000256" key="2">
    <source>
        <dbReference type="ARBA" id="ARBA00005262"/>
    </source>
</evidence>
<dbReference type="STRING" id="1195236.CTER_5371"/>
<feature type="transmembrane region" description="Helical" evidence="7">
    <location>
        <begin position="12"/>
        <end position="34"/>
    </location>
</feature>
<dbReference type="PANTHER" id="PTHR43663">
    <property type="entry name" value="CHROMATE TRANSPORT PROTEIN-RELATED"/>
    <property type="match status" value="1"/>
</dbReference>
<dbReference type="eggNOG" id="COG2059">
    <property type="taxonomic scope" value="Bacteria"/>
</dbReference>
<reference evidence="8 9" key="1">
    <citation type="journal article" date="2013" name="Genome Announc.">
        <title>Draft Genome Sequence of the Cellulolytic, Mesophilic, Anaerobic Bacterium Clostridium termitidis Strain CT1112 (DSM 5398).</title>
        <authorList>
            <person name="Lal S."/>
            <person name="Ramachandran U."/>
            <person name="Zhang X."/>
            <person name="Munir R."/>
            <person name="Sparling R."/>
            <person name="Levin D.B."/>
        </authorList>
    </citation>
    <scope>NUCLEOTIDE SEQUENCE [LARGE SCALE GENOMIC DNA]</scope>
    <source>
        <strain evidence="8 9">CT1112</strain>
    </source>
</reference>
<dbReference type="InterPro" id="IPR003370">
    <property type="entry name" value="Chromate_transpt"/>
</dbReference>
<protein>
    <submittedName>
        <fullName evidence="8">Chromate transport protein ChrA</fullName>
    </submittedName>
</protein>
<keyword evidence="9" id="KW-1185">Reference proteome</keyword>
<dbReference type="InterPro" id="IPR052518">
    <property type="entry name" value="CHR_Transporter"/>
</dbReference>
<dbReference type="GO" id="GO:0005886">
    <property type="term" value="C:plasma membrane"/>
    <property type="evidence" value="ECO:0007669"/>
    <property type="project" value="UniProtKB-SubCell"/>
</dbReference>
<dbReference type="PATRIC" id="fig|1195236.3.peg.5505"/>
<dbReference type="EMBL" id="AORV01000078">
    <property type="protein sequence ID" value="EMS69023.1"/>
    <property type="molecule type" value="Genomic_DNA"/>
</dbReference>
<evidence type="ECO:0000256" key="4">
    <source>
        <dbReference type="ARBA" id="ARBA00022692"/>
    </source>
</evidence>